<evidence type="ECO:0000313" key="2">
    <source>
        <dbReference type="Proteomes" id="UP000629963"/>
    </source>
</evidence>
<evidence type="ECO:0000313" key="1">
    <source>
        <dbReference type="EMBL" id="MBC5840873.1"/>
    </source>
</evidence>
<dbReference type="RefSeq" id="WP_187009423.1">
    <property type="nucleotide sequence ID" value="NZ_JACRUI010000001.1"/>
</dbReference>
<gene>
    <name evidence="1" type="ORF">H8R23_05605</name>
</gene>
<organism evidence="1 2">
    <name type="scientific">Flavobacterium kayseriense</name>
    <dbReference type="NCBI Taxonomy" id="2764714"/>
    <lineage>
        <taxon>Bacteria</taxon>
        <taxon>Pseudomonadati</taxon>
        <taxon>Bacteroidota</taxon>
        <taxon>Flavobacteriia</taxon>
        <taxon>Flavobacteriales</taxon>
        <taxon>Flavobacteriaceae</taxon>
        <taxon>Flavobacterium</taxon>
    </lineage>
</organism>
<sequence>MNISKKLILEACLQKQNDLIDGFTTRLENMESDAMDHDHSPSQSEGRTAGKMELINAIGNELTFAQREMEFLKSLDSSKVCDIVEPGAVVVTNKMTFYICVSIENFEAAGKDFFGMSYKAPLYAEMRGLKKESSFKYNETEYKILDIY</sequence>
<name>A0ABR7J5R7_9FLAO</name>
<dbReference type="Proteomes" id="UP000629963">
    <property type="component" value="Unassembled WGS sequence"/>
</dbReference>
<evidence type="ECO:0008006" key="3">
    <source>
        <dbReference type="Google" id="ProtNLM"/>
    </source>
</evidence>
<reference evidence="1 2" key="1">
    <citation type="submission" date="2020-08" db="EMBL/GenBank/DDBJ databases">
        <title>Description of novel Flavobacterium F-380 isolate.</title>
        <authorList>
            <person name="Saticioglu I.B."/>
            <person name="Duman M."/>
            <person name="Altun S."/>
        </authorList>
    </citation>
    <scope>NUCLEOTIDE SEQUENCE [LARGE SCALE GENOMIC DNA]</scope>
    <source>
        <strain evidence="1 2">F-380</strain>
    </source>
</reference>
<dbReference type="EMBL" id="JACRUJ010000001">
    <property type="protein sequence ID" value="MBC5840873.1"/>
    <property type="molecule type" value="Genomic_DNA"/>
</dbReference>
<keyword evidence="2" id="KW-1185">Reference proteome</keyword>
<protein>
    <recommendedName>
        <fullName evidence="3">Transcription elongation factor</fullName>
    </recommendedName>
</protein>
<comment type="caution">
    <text evidence="1">The sequence shown here is derived from an EMBL/GenBank/DDBJ whole genome shotgun (WGS) entry which is preliminary data.</text>
</comment>
<proteinExistence type="predicted"/>
<accession>A0ABR7J5R7</accession>